<dbReference type="CDD" id="cd09872">
    <property type="entry name" value="PIN_Sll0205-like"/>
    <property type="match status" value="1"/>
</dbReference>
<dbReference type="Pfam" id="PF01850">
    <property type="entry name" value="PIN"/>
    <property type="match status" value="1"/>
</dbReference>
<reference evidence="2" key="1">
    <citation type="submission" date="2019-02" db="EMBL/GenBank/DDBJ databases">
        <authorList>
            <person name="Gruber-Vodicka R. H."/>
            <person name="Seah K. B. B."/>
        </authorList>
    </citation>
    <scope>NUCLEOTIDE SEQUENCE</scope>
    <source>
        <strain evidence="2">BECK_BY7</strain>
    </source>
</reference>
<dbReference type="AlphaFoldDB" id="A0A450WYE9"/>
<protein>
    <submittedName>
        <fullName evidence="2">PIN domain nuclease, a component of toxin-antitoxin system (PIN domain)</fullName>
    </submittedName>
</protein>
<evidence type="ECO:0000259" key="1">
    <source>
        <dbReference type="SMART" id="SM00670"/>
    </source>
</evidence>
<dbReference type="Gene3D" id="3.40.50.1010">
    <property type="entry name" value="5'-nuclease"/>
    <property type="match status" value="1"/>
</dbReference>
<dbReference type="SMART" id="SM00670">
    <property type="entry name" value="PINc"/>
    <property type="match status" value="1"/>
</dbReference>
<dbReference type="InterPro" id="IPR052919">
    <property type="entry name" value="TA_system_RNase"/>
</dbReference>
<feature type="domain" description="PIN" evidence="1">
    <location>
        <begin position="1"/>
        <end position="121"/>
    </location>
</feature>
<dbReference type="InterPro" id="IPR029060">
    <property type="entry name" value="PIN-like_dom_sf"/>
</dbReference>
<dbReference type="EMBL" id="CAADFN010000110">
    <property type="protein sequence ID" value="VFK22043.1"/>
    <property type="molecule type" value="Genomic_DNA"/>
</dbReference>
<organism evidence="2">
    <name type="scientific">Candidatus Kentrum sp. LFY</name>
    <dbReference type="NCBI Taxonomy" id="2126342"/>
    <lineage>
        <taxon>Bacteria</taxon>
        <taxon>Pseudomonadati</taxon>
        <taxon>Pseudomonadota</taxon>
        <taxon>Gammaproteobacteria</taxon>
        <taxon>Candidatus Kentrum</taxon>
    </lineage>
</organism>
<name>A0A450WYE9_9GAMM</name>
<dbReference type="PANTHER" id="PTHR36173">
    <property type="entry name" value="RIBONUCLEASE VAPC16-RELATED"/>
    <property type="match status" value="1"/>
</dbReference>
<dbReference type="InterPro" id="IPR041705">
    <property type="entry name" value="PIN_Sll0205"/>
</dbReference>
<proteinExistence type="predicted"/>
<gene>
    <name evidence="2" type="ORF">BECKLFY1418C_GA0070996_11102</name>
</gene>
<accession>A0A450WYE9</accession>
<dbReference type="InterPro" id="IPR002716">
    <property type="entry name" value="PIN_dom"/>
</dbReference>
<evidence type="ECO:0000313" key="2">
    <source>
        <dbReference type="EMBL" id="VFK22043.1"/>
    </source>
</evidence>
<dbReference type="SUPFAM" id="SSF88723">
    <property type="entry name" value="PIN domain-like"/>
    <property type="match status" value="1"/>
</dbReference>
<sequence length="144" mass="16693">MRLLLDTHIWLWSLLEPGRLGEKTVEALENKDNELFISPITIWETMVLAEKGKIELELPLEDWVKKALERSPIKEAKLSHEIAVKSRLIDLPHKDPADRFIAATAWEYDLILVTMDEKLKKSGQVNVFNRSNRTVDDGLFQEEE</sequence>
<dbReference type="PANTHER" id="PTHR36173:SF1">
    <property type="entry name" value="RIBONUCLEASE VAPC22"/>
    <property type="match status" value="1"/>
</dbReference>